<keyword evidence="5" id="KW-1185">Reference proteome</keyword>
<protein>
    <submittedName>
        <fullName evidence="4">Aldehyde dehydrogenase (NADP(+))</fullName>
    </submittedName>
</protein>
<dbReference type="InterPro" id="IPR016162">
    <property type="entry name" value="Ald_DH_N"/>
</dbReference>
<feature type="domain" description="Aldehyde dehydrogenase" evidence="3">
    <location>
        <begin position="31"/>
        <end position="475"/>
    </location>
</feature>
<sequence length="547" mass="56596">MTSTTVTSTTSTTLTGHSIIAGSSLPGTGGTTHGYNPATNEPLEPAYTLIDNDQLMRATSAAEEAFESFSTLDPETHAAFLDRVADNIEASREDVVARAMAETGLPEARLIGETGRTTGQLRLFARVVRQGDHHGVRVDPAQPDRAPAPRADIRQRKVPLGPVAVFGASNFPLAFSTAGGDTASALAAGCPVVFKAHNAHPGTGEIVGRAIADAVVELGLHPGVFSLIYGPGASVGQALVADPRIKAVGFTGSRGAGTALMATAAARPEPIPVYAEMSSINPVYFFEGALTGDDEAVEALAASFVGSLTGSSGQLCTAPGLVFVPAGAAGDRFSAAVSRVLAEKAGQTMLTAGIAQSWTAGVELLSSQQGVSAVGQGQAGTTENSPAPVVYGTDVDTFQTNEILHEEIFGAASLFIRYGSLDELISATRRMEGQLTATLQLTEADHAAAAPLIPELERKVGRILANAWPTGVEVGHAMVHGGPFPATSDSRTTSVGTLAIERFLRPVAYQDLPEGLLPAPVQDANPWQLTRRVDGEFTVTEQTGPGQ</sequence>
<dbReference type="InterPro" id="IPR016161">
    <property type="entry name" value="Ald_DH/histidinol_DH"/>
</dbReference>
<accession>A0ABV8XUM5</accession>
<gene>
    <name evidence="4" type="ORF">ACFO0K_01225</name>
</gene>
<comment type="caution">
    <text evidence="4">The sequence shown here is derived from an EMBL/GenBank/DDBJ whole genome shotgun (WGS) entry which is preliminary data.</text>
</comment>
<dbReference type="Pfam" id="PF00171">
    <property type="entry name" value="Aldedh"/>
    <property type="match status" value="1"/>
</dbReference>
<dbReference type="InterPro" id="IPR050740">
    <property type="entry name" value="Aldehyde_DH_Superfamily"/>
</dbReference>
<dbReference type="Gene3D" id="3.40.309.10">
    <property type="entry name" value="Aldehyde Dehydrogenase, Chain A, domain 2"/>
    <property type="match status" value="1"/>
</dbReference>
<dbReference type="Gene3D" id="3.40.605.10">
    <property type="entry name" value="Aldehyde Dehydrogenase, Chain A, domain 1"/>
    <property type="match status" value="1"/>
</dbReference>
<evidence type="ECO:0000259" key="3">
    <source>
        <dbReference type="Pfam" id="PF00171"/>
    </source>
</evidence>
<name>A0ABV8XUM5_9MICC</name>
<feature type="region of interest" description="Disordered" evidence="2">
    <location>
        <begin position="17"/>
        <end position="43"/>
    </location>
</feature>
<dbReference type="Proteomes" id="UP001595965">
    <property type="component" value="Unassembled WGS sequence"/>
</dbReference>
<dbReference type="InterPro" id="IPR016163">
    <property type="entry name" value="Ald_DH_C"/>
</dbReference>
<dbReference type="InterPro" id="IPR044151">
    <property type="entry name" value="ALDH_KGSADH"/>
</dbReference>
<evidence type="ECO:0000313" key="5">
    <source>
        <dbReference type="Proteomes" id="UP001595965"/>
    </source>
</evidence>
<keyword evidence="1" id="KW-0560">Oxidoreductase</keyword>
<evidence type="ECO:0000256" key="2">
    <source>
        <dbReference type="SAM" id="MobiDB-lite"/>
    </source>
</evidence>
<evidence type="ECO:0000256" key="1">
    <source>
        <dbReference type="ARBA" id="ARBA00023002"/>
    </source>
</evidence>
<dbReference type="EMBL" id="JBHSEN010000001">
    <property type="protein sequence ID" value="MFC4428297.1"/>
    <property type="molecule type" value="Genomic_DNA"/>
</dbReference>
<dbReference type="InterPro" id="IPR015590">
    <property type="entry name" value="Aldehyde_DH_dom"/>
</dbReference>
<dbReference type="CDD" id="cd07129">
    <property type="entry name" value="ALDH_KGSADH"/>
    <property type="match status" value="1"/>
</dbReference>
<dbReference type="RefSeq" id="WP_344230340.1">
    <property type="nucleotide sequence ID" value="NZ_BAAALH010000002.1"/>
</dbReference>
<proteinExistence type="predicted"/>
<dbReference type="PANTHER" id="PTHR43353:SF3">
    <property type="entry name" value="ALDEHYDE DEHYDROGENASE-RELATED"/>
    <property type="match status" value="1"/>
</dbReference>
<reference evidence="5" key="1">
    <citation type="journal article" date="2019" name="Int. J. Syst. Evol. Microbiol.">
        <title>The Global Catalogue of Microorganisms (GCM) 10K type strain sequencing project: providing services to taxonomists for standard genome sequencing and annotation.</title>
        <authorList>
            <consortium name="The Broad Institute Genomics Platform"/>
            <consortium name="The Broad Institute Genome Sequencing Center for Infectious Disease"/>
            <person name="Wu L."/>
            <person name="Ma J."/>
        </authorList>
    </citation>
    <scope>NUCLEOTIDE SEQUENCE [LARGE SCALE GENOMIC DNA]</scope>
    <source>
        <strain evidence="5">CGMCC 1.12125</strain>
    </source>
</reference>
<dbReference type="SUPFAM" id="SSF53720">
    <property type="entry name" value="ALDH-like"/>
    <property type="match status" value="1"/>
</dbReference>
<dbReference type="PANTHER" id="PTHR43353">
    <property type="entry name" value="SUCCINATE-SEMIALDEHYDE DEHYDROGENASE, MITOCHONDRIAL"/>
    <property type="match status" value="1"/>
</dbReference>
<evidence type="ECO:0000313" key="4">
    <source>
        <dbReference type="EMBL" id="MFC4428297.1"/>
    </source>
</evidence>
<organism evidence="4 5">
    <name type="scientific">Citricoccus alkalitolerans</name>
    <dbReference type="NCBI Taxonomy" id="246603"/>
    <lineage>
        <taxon>Bacteria</taxon>
        <taxon>Bacillati</taxon>
        <taxon>Actinomycetota</taxon>
        <taxon>Actinomycetes</taxon>
        <taxon>Micrococcales</taxon>
        <taxon>Micrococcaceae</taxon>
        <taxon>Citricoccus</taxon>
    </lineage>
</organism>